<feature type="transmembrane region" description="Helical" evidence="6">
    <location>
        <begin position="171"/>
        <end position="192"/>
    </location>
</feature>
<evidence type="ECO:0000256" key="6">
    <source>
        <dbReference type="SAM" id="Phobius"/>
    </source>
</evidence>
<protein>
    <submittedName>
        <fullName evidence="8">ABC transporter permease</fullName>
    </submittedName>
</protein>
<comment type="caution">
    <text evidence="8">The sequence shown here is derived from an EMBL/GenBank/DDBJ whole genome shotgun (WGS) entry which is preliminary data.</text>
</comment>
<feature type="transmembrane region" description="Helical" evidence="6">
    <location>
        <begin position="20"/>
        <end position="41"/>
    </location>
</feature>
<reference evidence="8" key="1">
    <citation type="submission" date="2019-09" db="EMBL/GenBank/DDBJ databases">
        <title>Characterisation of the sponge microbiome using genome-centric metagenomics.</title>
        <authorList>
            <person name="Engelberts J.P."/>
            <person name="Robbins S.J."/>
            <person name="De Goeij J.M."/>
            <person name="Aranda M."/>
            <person name="Bell S.C."/>
            <person name="Webster N.S."/>
        </authorList>
    </citation>
    <scope>NUCLEOTIDE SEQUENCE</scope>
    <source>
        <strain evidence="8">SB0662_bin_9</strain>
    </source>
</reference>
<keyword evidence="5 6" id="KW-0472">Membrane</keyword>
<dbReference type="InterPro" id="IPR013525">
    <property type="entry name" value="ABC2_TM"/>
</dbReference>
<keyword evidence="4 6" id="KW-1133">Transmembrane helix</keyword>
<proteinExistence type="predicted"/>
<feature type="domain" description="ABC-2 type transporter transmembrane" evidence="7">
    <location>
        <begin position="24"/>
        <end position="345"/>
    </location>
</feature>
<evidence type="ECO:0000313" key="8">
    <source>
        <dbReference type="EMBL" id="MYD88853.1"/>
    </source>
</evidence>
<feature type="transmembrane region" description="Helical" evidence="6">
    <location>
        <begin position="212"/>
        <end position="234"/>
    </location>
</feature>
<organism evidence="8">
    <name type="scientific">Caldilineaceae bacterium SB0662_bin_9</name>
    <dbReference type="NCBI Taxonomy" id="2605258"/>
    <lineage>
        <taxon>Bacteria</taxon>
        <taxon>Bacillati</taxon>
        <taxon>Chloroflexota</taxon>
        <taxon>Caldilineae</taxon>
        <taxon>Caldilineales</taxon>
        <taxon>Caldilineaceae</taxon>
    </lineage>
</organism>
<keyword evidence="3 6" id="KW-0812">Transmembrane</keyword>
<dbReference type="PANTHER" id="PTHR30294">
    <property type="entry name" value="MEMBRANE COMPONENT OF ABC TRANSPORTER YHHJ-RELATED"/>
    <property type="match status" value="1"/>
</dbReference>
<evidence type="ECO:0000256" key="2">
    <source>
        <dbReference type="ARBA" id="ARBA00022475"/>
    </source>
</evidence>
<feature type="transmembrane region" description="Helical" evidence="6">
    <location>
        <begin position="246"/>
        <end position="268"/>
    </location>
</feature>
<dbReference type="EMBL" id="VXPY01000007">
    <property type="protein sequence ID" value="MYD88853.1"/>
    <property type="molecule type" value="Genomic_DNA"/>
</dbReference>
<dbReference type="GO" id="GO:0140359">
    <property type="term" value="F:ABC-type transporter activity"/>
    <property type="evidence" value="ECO:0007669"/>
    <property type="project" value="InterPro"/>
</dbReference>
<sequence>MDVQRIWVLMGKEIRLGLTSFMSIYVLVAPVALSLLVALIFGDLFAQTPRLGIFDAGGNETLVQALADHPSIQTRTYASQAALEAAVGRGSVEWGMSLEADFANVLREGGAVARTNTYRWGEAGTRSLMLIEAAVARAVVEATGLVFDELPVSVEVVQLGKASAATWSQRLLPLLLIMAIVLSGLFIPSSSLVDEKQKGTLVALTTTPASLLDVYLAKTAVGFILSGLMALIILALNNAFAGNPGLLLLVIALGGLMSSILGVILGSWSRDMETFMGIIKVLGLVLYAPGILEIFPQVPQWIGRVFPTYYIMNPLLEISRNAARFADVALDLAILIGFIVILAFVLAREIQRQQQQLALEG</sequence>
<dbReference type="AlphaFoldDB" id="A0A6B1DPU6"/>
<accession>A0A6B1DPU6</accession>
<dbReference type="Pfam" id="PF12698">
    <property type="entry name" value="ABC2_membrane_3"/>
    <property type="match status" value="1"/>
</dbReference>
<feature type="transmembrane region" description="Helical" evidence="6">
    <location>
        <begin position="328"/>
        <end position="347"/>
    </location>
</feature>
<dbReference type="GO" id="GO:0005886">
    <property type="term" value="C:plasma membrane"/>
    <property type="evidence" value="ECO:0007669"/>
    <property type="project" value="UniProtKB-SubCell"/>
</dbReference>
<dbReference type="InterPro" id="IPR051449">
    <property type="entry name" value="ABC-2_transporter_component"/>
</dbReference>
<evidence type="ECO:0000256" key="4">
    <source>
        <dbReference type="ARBA" id="ARBA00022989"/>
    </source>
</evidence>
<feature type="transmembrane region" description="Helical" evidence="6">
    <location>
        <begin position="274"/>
        <end position="295"/>
    </location>
</feature>
<comment type="subcellular location">
    <subcellularLocation>
        <location evidence="1">Cell membrane</location>
        <topology evidence="1">Multi-pass membrane protein</topology>
    </subcellularLocation>
</comment>
<keyword evidence="2" id="KW-1003">Cell membrane</keyword>
<name>A0A6B1DPU6_9CHLR</name>
<evidence type="ECO:0000256" key="3">
    <source>
        <dbReference type="ARBA" id="ARBA00022692"/>
    </source>
</evidence>
<evidence type="ECO:0000256" key="1">
    <source>
        <dbReference type="ARBA" id="ARBA00004651"/>
    </source>
</evidence>
<gene>
    <name evidence="8" type="ORF">F4Y08_00725</name>
</gene>
<evidence type="ECO:0000256" key="5">
    <source>
        <dbReference type="ARBA" id="ARBA00023136"/>
    </source>
</evidence>
<evidence type="ECO:0000259" key="7">
    <source>
        <dbReference type="Pfam" id="PF12698"/>
    </source>
</evidence>
<dbReference type="PANTHER" id="PTHR30294:SF29">
    <property type="entry name" value="MULTIDRUG ABC TRANSPORTER PERMEASE YBHS-RELATED"/>
    <property type="match status" value="1"/>
</dbReference>